<evidence type="ECO:0000313" key="3">
    <source>
        <dbReference type="EMBL" id="RVW95482.1"/>
    </source>
</evidence>
<reference evidence="3 4" key="1">
    <citation type="journal article" date="2018" name="PLoS Genet.">
        <title>Population sequencing reveals clonal diversity and ancestral inbreeding in the grapevine cultivar Chardonnay.</title>
        <authorList>
            <person name="Roach M.J."/>
            <person name="Johnson D.L."/>
            <person name="Bohlmann J."/>
            <person name="van Vuuren H.J."/>
            <person name="Jones S.J."/>
            <person name="Pretorius I.S."/>
            <person name="Schmidt S.A."/>
            <person name="Borneman A.R."/>
        </authorList>
    </citation>
    <scope>NUCLEOTIDE SEQUENCE [LARGE SCALE GENOMIC DNA]</scope>
    <source>
        <strain evidence="4">cv. Chardonnay</strain>
        <tissue evidence="3">Leaf</tissue>
    </source>
</reference>
<dbReference type="InterPro" id="IPR013103">
    <property type="entry name" value="RVT_2"/>
</dbReference>
<dbReference type="AlphaFoldDB" id="A0A438IFH5"/>
<evidence type="ECO:0000256" key="1">
    <source>
        <dbReference type="SAM" id="MobiDB-lite"/>
    </source>
</evidence>
<gene>
    <name evidence="3" type="ORF">CK203_028666</name>
</gene>
<feature type="compositionally biased region" description="Polar residues" evidence="1">
    <location>
        <begin position="35"/>
        <end position="45"/>
    </location>
</feature>
<protein>
    <recommendedName>
        <fullName evidence="2">Reverse transcriptase Ty1/copia-type domain-containing protein</fullName>
    </recommendedName>
</protein>
<sequence>MCLCWLFSNTKGRENTSESLDLVDVFQIVGLGSNDAQPNIGSSSDETPTPQPEPIEQPSPPQPTLEIDILDISKNAHDALNVSEWKEVVFEEMRALKKNKTWEIDLCSNLMLKMSFSMAIERRRYTWIPLLALKKGLIPRQGYLQGQTDYTMFMKFLVKGKVAILIVYVNDITLTSNNIMEMDRLKKSLASKCKTKDLGSLRYFLGMGVACSKKGIVVSQREYILDLLREIGMSG</sequence>
<dbReference type="EMBL" id="QGNW01000114">
    <property type="protein sequence ID" value="RVW95482.1"/>
    <property type="molecule type" value="Genomic_DNA"/>
</dbReference>
<dbReference type="Pfam" id="PF07727">
    <property type="entry name" value="RVT_2"/>
    <property type="match status" value="1"/>
</dbReference>
<feature type="region of interest" description="Disordered" evidence="1">
    <location>
        <begin position="35"/>
        <end position="63"/>
    </location>
</feature>
<comment type="caution">
    <text evidence="3">The sequence shown here is derived from an EMBL/GenBank/DDBJ whole genome shotgun (WGS) entry which is preliminary data.</text>
</comment>
<accession>A0A438IFH5</accession>
<organism evidence="3 4">
    <name type="scientific">Vitis vinifera</name>
    <name type="common">Grape</name>
    <dbReference type="NCBI Taxonomy" id="29760"/>
    <lineage>
        <taxon>Eukaryota</taxon>
        <taxon>Viridiplantae</taxon>
        <taxon>Streptophyta</taxon>
        <taxon>Embryophyta</taxon>
        <taxon>Tracheophyta</taxon>
        <taxon>Spermatophyta</taxon>
        <taxon>Magnoliopsida</taxon>
        <taxon>eudicotyledons</taxon>
        <taxon>Gunneridae</taxon>
        <taxon>Pentapetalae</taxon>
        <taxon>rosids</taxon>
        <taxon>Vitales</taxon>
        <taxon>Vitaceae</taxon>
        <taxon>Viteae</taxon>
        <taxon>Vitis</taxon>
    </lineage>
</organism>
<evidence type="ECO:0000259" key="2">
    <source>
        <dbReference type="Pfam" id="PF07727"/>
    </source>
</evidence>
<feature type="compositionally biased region" description="Pro residues" evidence="1">
    <location>
        <begin position="49"/>
        <end position="63"/>
    </location>
</feature>
<name>A0A438IFH5_VITVI</name>
<evidence type="ECO:0000313" key="4">
    <source>
        <dbReference type="Proteomes" id="UP000288805"/>
    </source>
</evidence>
<dbReference type="Proteomes" id="UP000288805">
    <property type="component" value="Unassembled WGS sequence"/>
</dbReference>
<proteinExistence type="predicted"/>
<feature type="domain" description="Reverse transcriptase Ty1/copia-type" evidence="2">
    <location>
        <begin position="141"/>
        <end position="234"/>
    </location>
</feature>